<dbReference type="InParanoid" id="Q23C61"/>
<proteinExistence type="predicted"/>
<organism evidence="2 3">
    <name type="scientific">Tetrahymena thermophila (strain SB210)</name>
    <dbReference type="NCBI Taxonomy" id="312017"/>
    <lineage>
        <taxon>Eukaryota</taxon>
        <taxon>Sar</taxon>
        <taxon>Alveolata</taxon>
        <taxon>Ciliophora</taxon>
        <taxon>Intramacronucleata</taxon>
        <taxon>Oligohymenophorea</taxon>
        <taxon>Hymenostomatida</taxon>
        <taxon>Tetrahymenina</taxon>
        <taxon>Tetrahymenidae</taxon>
        <taxon>Tetrahymena</taxon>
    </lineage>
</organism>
<evidence type="ECO:0000313" key="3">
    <source>
        <dbReference type="Proteomes" id="UP000009168"/>
    </source>
</evidence>
<dbReference type="EMBL" id="GG662718">
    <property type="protein sequence ID" value="EAR93907.2"/>
    <property type="molecule type" value="Genomic_DNA"/>
</dbReference>
<protein>
    <submittedName>
        <fullName evidence="2">Transmembrane protein, putative</fullName>
    </submittedName>
</protein>
<keyword evidence="3" id="KW-1185">Reference proteome</keyword>
<dbReference type="AlphaFoldDB" id="Q23C61"/>
<accession>Q23C61</accession>
<evidence type="ECO:0000256" key="1">
    <source>
        <dbReference type="SAM" id="Phobius"/>
    </source>
</evidence>
<sequence length="192" mass="22517">MMFCFFTKKKVSSIEKKKAKILCLRIIFDIIRIGANTFRNTQIGKGIPSCNDYEPDRKRGVSRCLIILSHKNWSWLPLTEEFLHSFCVSAPNTSLRGRNYLKNFKSGFVKDTGEYPQSANLLLRPYYFQERQNQAGIGNHCVQMRFYQNYTSPIIIIMKPLNILGILYHFDINKISLFVFLFFSFFLIKKTL</sequence>
<dbReference type="KEGG" id="tet:TTHERM_00222240"/>
<name>Q23C61_TETTS</name>
<gene>
    <name evidence="2" type="ORF">TTHERM_00222240</name>
</gene>
<dbReference type="HOGENOM" id="CLU_1075547_0_0_1"/>
<dbReference type="RefSeq" id="XP_001014152.2">
    <property type="nucleotide sequence ID" value="XM_001014152.2"/>
</dbReference>
<keyword evidence="1" id="KW-1133">Transmembrane helix</keyword>
<keyword evidence="1 2" id="KW-0812">Transmembrane</keyword>
<evidence type="ECO:0000313" key="2">
    <source>
        <dbReference type="EMBL" id="EAR93907.2"/>
    </source>
</evidence>
<dbReference type="GeneID" id="7839847"/>
<feature type="transmembrane region" description="Helical" evidence="1">
    <location>
        <begin position="166"/>
        <end position="188"/>
    </location>
</feature>
<dbReference type="Proteomes" id="UP000009168">
    <property type="component" value="Unassembled WGS sequence"/>
</dbReference>
<keyword evidence="1" id="KW-0472">Membrane</keyword>
<reference evidence="3" key="1">
    <citation type="journal article" date="2006" name="PLoS Biol.">
        <title>Macronuclear genome sequence of the ciliate Tetrahymena thermophila, a model eukaryote.</title>
        <authorList>
            <person name="Eisen J.A."/>
            <person name="Coyne R.S."/>
            <person name="Wu M."/>
            <person name="Wu D."/>
            <person name="Thiagarajan M."/>
            <person name="Wortman J.R."/>
            <person name="Badger J.H."/>
            <person name="Ren Q."/>
            <person name="Amedeo P."/>
            <person name="Jones K.M."/>
            <person name="Tallon L.J."/>
            <person name="Delcher A.L."/>
            <person name="Salzberg S.L."/>
            <person name="Silva J.C."/>
            <person name="Haas B.J."/>
            <person name="Majoros W.H."/>
            <person name="Farzad M."/>
            <person name="Carlton J.M."/>
            <person name="Smith R.K. Jr."/>
            <person name="Garg J."/>
            <person name="Pearlman R.E."/>
            <person name="Karrer K.M."/>
            <person name="Sun L."/>
            <person name="Manning G."/>
            <person name="Elde N.C."/>
            <person name="Turkewitz A.P."/>
            <person name="Asai D.J."/>
            <person name="Wilkes D.E."/>
            <person name="Wang Y."/>
            <person name="Cai H."/>
            <person name="Collins K."/>
            <person name="Stewart B.A."/>
            <person name="Lee S.R."/>
            <person name="Wilamowska K."/>
            <person name="Weinberg Z."/>
            <person name="Ruzzo W.L."/>
            <person name="Wloga D."/>
            <person name="Gaertig J."/>
            <person name="Frankel J."/>
            <person name="Tsao C.-C."/>
            <person name="Gorovsky M.A."/>
            <person name="Keeling P.J."/>
            <person name="Waller R.F."/>
            <person name="Patron N.J."/>
            <person name="Cherry J.M."/>
            <person name="Stover N.A."/>
            <person name="Krieger C.J."/>
            <person name="del Toro C."/>
            <person name="Ryder H.F."/>
            <person name="Williamson S.C."/>
            <person name="Barbeau R.A."/>
            <person name="Hamilton E.P."/>
            <person name="Orias E."/>
        </authorList>
    </citation>
    <scope>NUCLEOTIDE SEQUENCE [LARGE SCALE GENOMIC DNA]</scope>
    <source>
        <strain evidence="3">SB210</strain>
    </source>
</reference>